<organism evidence="1 2">
    <name type="scientific">Amazonocrinis nigriterrae CENA67</name>
    <dbReference type="NCBI Taxonomy" id="2794033"/>
    <lineage>
        <taxon>Bacteria</taxon>
        <taxon>Bacillati</taxon>
        <taxon>Cyanobacteriota</taxon>
        <taxon>Cyanophyceae</taxon>
        <taxon>Nostocales</taxon>
        <taxon>Nostocaceae</taxon>
        <taxon>Amazonocrinis</taxon>
        <taxon>Amazonocrinis nigriterrae</taxon>
    </lineage>
</organism>
<name>A0A8J7HTZ3_9NOST</name>
<keyword evidence="2" id="KW-1185">Reference proteome</keyword>
<dbReference type="AlphaFoldDB" id="A0A8J7HTZ3"/>
<proteinExistence type="predicted"/>
<gene>
    <name evidence="1" type="ORF">I8748_26475</name>
</gene>
<dbReference type="Proteomes" id="UP000632766">
    <property type="component" value="Unassembled WGS sequence"/>
</dbReference>
<evidence type="ECO:0000313" key="2">
    <source>
        <dbReference type="Proteomes" id="UP000632766"/>
    </source>
</evidence>
<evidence type="ECO:0000313" key="1">
    <source>
        <dbReference type="EMBL" id="MBH8565677.1"/>
    </source>
</evidence>
<comment type="caution">
    <text evidence="1">The sequence shown here is derived from an EMBL/GenBank/DDBJ whole genome shotgun (WGS) entry which is preliminary data.</text>
</comment>
<reference evidence="1 2" key="1">
    <citation type="journal article" date="2021" name="Int. J. Syst. Evol. Microbiol.">
        <title>Amazonocrinis nigriterrae gen. nov., sp. nov., Atlanticothrix silvestris gen. nov., sp. nov. and Dendronalium phyllosphericum gen. nov., sp. nov., nostocacean cyanobacteria from Brazilian environments.</title>
        <authorList>
            <person name="Alvarenga D.O."/>
            <person name="Andreote A.P.D."/>
            <person name="Branco L.H.Z."/>
            <person name="Delbaje E."/>
            <person name="Cruz R.B."/>
            <person name="Varani A.M."/>
            <person name="Fiore M.F."/>
        </authorList>
    </citation>
    <scope>NUCLEOTIDE SEQUENCE [LARGE SCALE GENOMIC DNA]</scope>
    <source>
        <strain evidence="1 2">CENA67</strain>
    </source>
</reference>
<sequence>MVQTTFTKQKRELAKAISWIEKIRAQEVRHRNYNAQDELQDEIRETYVDYSPEEISLHVLEIVKDVVSQHGARQKANSNNTGTFDWYGISVELTVPQLRALQSAHAVLLELVRKLPRRNPKLIYNTTIDNRPAFAHVKQKHEEIETRYVPYEEDSSTRVRTYEEHYKVISHYTQKVEIDYGLEIKLLNELGEMIDDLGTAIQVAIDEANTKGRENDPIIDDVINRISQIIINKLPSTSNQD</sequence>
<protein>
    <submittedName>
        <fullName evidence="1">Uncharacterized protein</fullName>
    </submittedName>
</protein>
<dbReference type="RefSeq" id="WP_198127466.1">
    <property type="nucleotide sequence ID" value="NZ_JAECZC010000066.1"/>
</dbReference>
<accession>A0A8J7HTZ3</accession>
<dbReference type="EMBL" id="JAECZC010000066">
    <property type="protein sequence ID" value="MBH8565677.1"/>
    <property type="molecule type" value="Genomic_DNA"/>
</dbReference>